<dbReference type="RefSeq" id="WP_080066477.1">
    <property type="nucleotide sequence ID" value="NZ_MZGX01000034.1"/>
</dbReference>
<dbReference type="InterPro" id="IPR018966">
    <property type="entry name" value="VTC_domain"/>
</dbReference>
<name>A0A1V4SDW5_RUMHU</name>
<evidence type="ECO:0000313" key="4">
    <source>
        <dbReference type="Proteomes" id="UP000191554"/>
    </source>
</evidence>
<keyword evidence="4" id="KW-1185">Reference proteome</keyword>
<reference evidence="3 4" key="1">
    <citation type="submission" date="2017-03" db="EMBL/GenBank/DDBJ databases">
        <title>Genome sequence of Clostridium hungatei DSM 14427.</title>
        <authorList>
            <person name="Poehlein A."/>
            <person name="Daniel R."/>
        </authorList>
    </citation>
    <scope>NUCLEOTIDE SEQUENCE [LARGE SCALE GENOMIC DNA]</scope>
    <source>
        <strain evidence="3 4">DSM 14427</strain>
    </source>
</reference>
<comment type="caution">
    <text evidence="3">The sequence shown here is derived from an EMBL/GenBank/DDBJ whole genome shotgun (WGS) entry which is preliminary data.</text>
</comment>
<evidence type="ECO:0000313" key="3">
    <source>
        <dbReference type="EMBL" id="OPX42112.1"/>
    </source>
</evidence>
<dbReference type="STRING" id="48256.CLHUN_40170"/>
<dbReference type="Proteomes" id="UP000191554">
    <property type="component" value="Unassembled WGS sequence"/>
</dbReference>
<dbReference type="AlphaFoldDB" id="A0A1V4SDW5"/>
<protein>
    <submittedName>
        <fullName evidence="3">VTC domain protein</fullName>
    </submittedName>
</protein>
<proteinExistence type="predicted"/>
<accession>A0A1V4SDW5</accession>
<dbReference type="CDD" id="cd07750">
    <property type="entry name" value="PolyPPase_VTC_like"/>
    <property type="match status" value="1"/>
</dbReference>
<organism evidence="3 4">
    <name type="scientific">Ruminiclostridium hungatei</name>
    <name type="common">Clostridium hungatei</name>
    <dbReference type="NCBI Taxonomy" id="48256"/>
    <lineage>
        <taxon>Bacteria</taxon>
        <taxon>Bacillati</taxon>
        <taxon>Bacillota</taxon>
        <taxon>Clostridia</taxon>
        <taxon>Eubacteriales</taxon>
        <taxon>Oscillospiraceae</taxon>
        <taxon>Ruminiclostridium</taxon>
    </lineage>
</organism>
<evidence type="ECO:0000259" key="2">
    <source>
        <dbReference type="Pfam" id="PF09359"/>
    </source>
</evidence>
<dbReference type="GO" id="GO:0006799">
    <property type="term" value="P:polyphosphate biosynthetic process"/>
    <property type="evidence" value="ECO:0007669"/>
    <property type="project" value="UniProtKB-ARBA"/>
</dbReference>
<dbReference type="EMBL" id="MZGX01000034">
    <property type="protein sequence ID" value="OPX42112.1"/>
    <property type="molecule type" value="Genomic_DNA"/>
</dbReference>
<dbReference type="OrthoDB" id="185578at2"/>
<dbReference type="InterPro" id="IPR042267">
    <property type="entry name" value="VTC_sf"/>
</dbReference>
<gene>
    <name evidence="3" type="ORF">CLHUN_40170</name>
</gene>
<dbReference type="Gene3D" id="3.20.100.30">
    <property type="entry name" value="VTC, catalytic tunnel domain"/>
    <property type="match status" value="1"/>
</dbReference>
<feature type="compositionally biased region" description="Polar residues" evidence="1">
    <location>
        <begin position="264"/>
        <end position="274"/>
    </location>
</feature>
<evidence type="ECO:0000256" key="1">
    <source>
        <dbReference type="SAM" id="MobiDB-lite"/>
    </source>
</evidence>
<feature type="region of interest" description="Disordered" evidence="1">
    <location>
        <begin position="246"/>
        <end position="274"/>
    </location>
</feature>
<dbReference type="Pfam" id="PF09359">
    <property type="entry name" value="VTC"/>
    <property type="match status" value="1"/>
</dbReference>
<feature type="domain" description="VTC" evidence="2">
    <location>
        <begin position="7"/>
        <end position="233"/>
    </location>
</feature>
<sequence>MAITTFKRYEMKFLISIQQLNALLPRIEEYMNPDEYCKGGRNYSIYNIYYDTVDSNLIRTSLSKPLYKEKLRLRSYSPSTDLNSKVYLELKKKTLGIVHKRRAAMTLLEAYNFIEKGIKPSSKSYMGRQVIDELEYFLSKNSVSPAAYISYTRMAFFGKDDKDFRITFDSNIVTRREELHMENGSFGKQLLGGDQYLMEVKISRATPIWLARLLSELKIYKTSFSKYGTEYKRYYLETIAENSDAFSPDEEEIPAGVPARLRQTAGNQKSAVSG</sequence>